<keyword evidence="2" id="KW-1185">Reference proteome</keyword>
<reference evidence="1 2" key="1">
    <citation type="journal article" date="2022" name="DNA Res.">
        <title>Chromosomal-level genome assembly of the orchid tree Bauhinia variegata (Leguminosae; Cercidoideae) supports the allotetraploid origin hypothesis of Bauhinia.</title>
        <authorList>
            <person name="Zhong Y."/>
            <person name="Chen Y."/>
            <person name="Zheng D."/>
            <person name="Pang J."/>
            <person name="Liu Y."/>
            <person name="Luo S."/>
            <person name="Meng S."/>
            <person name="Qian L."/>
            <person name="Wei D."/>
            <person name="Dai S."/>
            <person name="Zhou R."/>
        </authorList>
    </citation>
    <scope>NUCLEOTIDE SEQUENCE [LARGE SCALE GENOMIC DNA]</scope>
    <source>
        <strain evidence="1">BV-YZ2020</strain>
    </source>
</reference>
<comment type="caution">
    <text evidence="1">The sequence shown here is derived from an EMBL/GenBank/DDBJ whole genome shotgun (WGS) entry which is preliminary data.</text>
</comment>
<dbReference type="Proteomes" id="UP000828941">
    <property type="component" value="Chromosome 12"/>
</dbReference>
<accession>A0ACB9L6M7</accession>
<protein>
    <submittedName>
        <fullName evidence="1">Uncharacterized protein</fullName>
    </submittedName>
</protein>
<gene>
    <name evidence="1" type="ORF">L6164_028641</name>
</gene>
<name>A0ACB9L6M7_BAUVA</name>
<evidence type="ECO:0000313" key="2">
    <source>
        <dbReference type="Proteomes" id="UP000828941"/>
    </source>
</evidence>
<evidence type="ECO:0000313" key="1">
    <source>
        <dbReference type="EMBL" id="KAI4305267.1"/>
    </source>
</evidence>
<dbReference type="EMBL" id="CM039437">
    <property type="protein sequence ID" value="KAI4305267.1"/>
    <property type="molecule type" value="Genomic_DNA"/>
</dbReference>
<sequence>MANSEIFCSSSAKACSSNLELLHSLALREHQQLTPLFNSYKISHFTTPPHTLEHNGTVEHRHKHVVETVLFLLNHASLPLQYWSHAFQTAAYLINRPPSSTLSFTTPFQKLFHQSPNYARLKPLVVGVILGFIPMPLPNSIPALHLMFFLVTPPLMLPANVSTSLPIACVSPVMSNLWIMCLPYKRLHQRNTHDHMGLLTPLRPLHLIPSPLPSLSSISTLTLPTRPYIPTITLPSRLDPTTAPTDNTEPMPTLTKPTTCHTNQQHCFHSLTQLFTSSNTLPLTLPSSTSHPYKETQPKPSFANASLFIYNHGGIIVYFLIYIDDIVLTGNNPTFMDHFVAQLASRFSTKDLGNLHHFLGIEVISTTSGLFLSQHRYITDLMHCAHMTGAKDLATPLRINEFSSPVMDHNRLMLNYIDN</sequence>
<proteinExistence type="predicted"/>
<organism evidence="1 2">
    <name type="scientific">Bauhinia variegata</name>
    <name type="common">Purple orchid tree</name>
    <name type="synonym">Phanera variegata</name>
    <dbReference type="NCBI Taxonomy" id="167791"/>
    <lineage>
        <taxon>Eukaryota</taxon>
        <taxon>Viridiplantae</taxon>
        <taxon>Streptophyta</taxon>
        <taxon>Embryophyta</taxon>
        <taxon>Tracheophyta</taxon>
        <taxon>Spermatophyta</taxon>
        <taxon>Magnoliopsida</taxon>
        <taxon>eudicotyledons</taxon>
        <taxon>Gunneridae</taxon>
        <taxon>Pentapetalae</taxon>
        <taxon>rosids</taxon>
        <taxon>fabids</taxon>
        <taxon>Fabales</taxon>
        <taxon>Fabaceae</taxon>
        <taxon>Cercidoideae</taxon>
        <taxon>Cercideae</taxon>
        <taxon>Bauhiniinae</taxon>
        <taxon>Bauhinia</taxon>
    </lineage>
</organism>